<evidence type="ECO:0000256" key="4">
    <source>
        <dbReference type="ARBA" id="ARBA00047960"/>
    </source>
</evidence>
<evidence type="ECO:0000313" key="7">
    <source>
        <dbReference type="EMBL" id="KAF9530605.1"/>
    </source>
</evidence>
<dbReference type="PANTHER" id="PTHR43900">
    <property type="entry name" value="GLUTATHIONE S-TRANSFERASE RHO"/>
    <property type="match status" value="1"/>
</dbReference>
<dbReference type="Pfam" id="PF00043">
    <property type="entry name" value="GST_C"/>
    <property type="match status" value="1"/>
</dbReference>
<sequence>MALKLYGTAGWGGTDRVLVTLREKGVPFELCGVDTKNKEHKSAGFLEKQPFGQVPYLDDDGFIIYESRAISYYIAAKYSDQGTQGLIPKVEDLKASALFQQALSNEVCNFEAYAYPLVVAVVYQRRRGLEVDQKVVDKVITALDEKLDVYDQILSKQKYIAGDELTLADLLHLTTGALLPICGYHGLETRPNVARWWNEISTRPSWQATKGPNVVWVNSKA</sequence>
<feature type="domain" description="GST N-terminal" evidence="5">
    <location>
        <begin position="1"/>
        <end position="82"/>
    </location>
</feature>
<dbReference type="SFLD" id="SFLDS00019">
    <property type="entry name" value="Glutathione_Transferase_(cytos"/>
    <property type="match status" value="1"/>
</dbReference>
<evidence type="ECO:0000313" key="8">
    <source>
        <dbReference type="Proteomes" id="UP000807306"/>
    </source>
</evidence>
<dbReference type="EMBL" id="MU157839">
    <property type="protein sequence ID" value="KAF9530605.1"/>
    <property type="molecule type" value="Genomic_DNA"/>
</dbReference>
<accession>A0A9P6EKN5</accession>
<dbReference type="GO" id="GO:0006749">
    <property type="term" value="P:glutathione metabolic process"/>
    <property type="evidence" value="ECO:0007669"/>
    <property type="project" value="TreeGrafter"/>
</dbReference>
<evidence type="ECO:0000256" key="1">
    <source>
        <dbReference type="ARBA" id="ARBA00010128"/>
    </source>
</evidence>
<dbReference type="InterPro" id="IPR004045">
    <property type="entry name" value="Glutathione_S-Trfase_N"/>
</dbReference>
<dbReference type="SUPFAM" id="SSF47616">
    <property type="entry name" value="GST C-terminal domain-like"/>
    <property type="match status" value="1"/>
</dbReference>
<comment type="caution">
    <text evidence="7">The sequence shown here is derived from an EMBL/GenBank/DDBJ whole genome shotgun (WGS) entry which is preliminary data.</text>
</comment>
<keyword evidence="8" id="KW-1185">Reference proteome</keyword>
<dbReference type="Pfam" id="PF02798">
    <property type="entry name" value="GST_N"/>
    <property type="match status" value="1"/>
</dbReference>
<dbReference type="GO" id="GO:0009636">
    <property type="term" value="P:response to toxic substance"/>
    <property type="evidence" value="ECO:0007669"/>
    <property type="project" value="UniProtKB-ARBA"/>
</dbReference>
<evidence type="ECO:0000259" key="6">
    <source>
        <dbReference type="PROSITE" id="PS50405"/>
    </source>
</evidence>
<dbReference type="InterPro" id="IPR004046">
    <property type="entry name" value="GST_C"/>
</dbReference>
<organism evidence="7 8">
    <name type="scientific">Crepidotus variabilis</name>
    <dbReference type="NCBI Taxonomy" id="179855"/>
    <lineage>
        <taxon>Eukaryota</taxon>
        <taxon>Fungi</taxon>
        <taxon>Dikarya</taxon>
        <taxon>Basidiomycota</taxon>
        <taxon>Agaricomycotina</taxon>
        <taxon>Agaricomycetes</taxon>
        <taxon>Agaricomycetidae</taxon>
        <taxon>Agaricales</taxon>
        <taxon>Agaricineae</taxon>
        <taxon>Crepidotaceae</taxon>
        <taxon>Crepidotus</taxon>
    </lineage>
</organism>
<dbReference type="InterPro" id="IPR010987">
    <property type="entry name" value="Glutathione-S-Trfase_C-like"/>
</dbReference>
<evidence type="ECO:0000256" key="2">
    <source>
        <dbReference type="ARBA" id="ARBA00012452"/>
    </source>
</evidence>
<dbReference type="Proteomes" id="UP000807306">
    <property type="component" value="Unassembled WGS sequence"/>
</dbReference>
<gene>
    <name evidence="7" type="ORF">CPB83DRAFT_892568</name>
</gene>
<evidence type="ECO:0000259" key="5">
    <source>
        <dbReference type="PROSITE" id="PS50404"/>
    </source>
</evidence>
<dbReference type="InterPro" id="IPR036282">
    <property type="entry name" value="Glutathione-S-Trfase_C_sf"/>
</dbReference>
<dbReference type="OrthoDB" id="249703at2759"/>
<dbReference type="FunFam" id="3.40.30.10:FF:000016">
    <property type="entry name" value="Glutathione S-transferase F2"/>
    <property type="match status" value="1"/>
</dbReference>
<dbReference type="InterPro" id="IPR040079">
    <property type="entry name" value="Glutathione_S-Trfase"/>
</dbReference>
<dbReference type="Gene3D" id="1.20.1050.10">
    <property type="match status" value="1"/>
</dbReference>
<keyword evidence="3" id="KW-0808">Transferase</keyword>
<comment type="catalytic activity">
    <reaction evidence="4">
        <text>RX + glutathione = an S-substituted glutathione + a halide anion + H(+)</text>
        <dbReference type="Rhea" id="RHEA:16437"/>
        <dbReference type="ChEBI" id="CHEBI:15378"/>
        <dbReference type="ChEBI" id="CHEBI:16042"/>
        <dbReference type="ChEBI" id="CHEBI:17792"/>
        <dbReference type="ChEBI" id="CHEBI:57925"/>
        <dbReference type="ChEBI" id="CHEBI:90779"/>
        <dbReference type="EC" id="2.5.1.18"/>
    </reaction>
</comment>
<protein>
    <recommendedName>
        <fullName evidence="2">glutathione transferase</fullName>
        <ecNumber evidence="2">2.5.1.18</ecNumber>
    </recommendedName>
</protein>
<dbReference type="PROSITE" id="PS50404">
    <property type="entry name" value="GST_NTER"/>
    <property type="match status" value="1"/>
</dbReference>
<dbReference type="PANTHER" id="PTHR43900:SF3">
    <property type="entry name" value="GLUTATHIONE S-TRANSFERASE RHO"/>
    <property type="match status" value="1"/>
</dbReference>
<dbReference type="InterPro" id="IPR036249">
    <property type="entry name" value="Thioredoxin-like_sf"/>
</dbReference>
<dbReference type="FunFam" id="1.20.1050.10:FF:000004">
    <property type="entry name" value="Glutathione S-transferase F2"/>
    <property type="match status" value="1"/>
</dbReference>
<evidence type="ECO:0000256" key="3">
    <source>
        <dbReference type="ARBA" id="ARBA00022679"/>
    </source>
</evidence>
<proteinExistence type="inferred from homology"/>
<dbReference type="Gene3D" id="3.40.30.10">
    <property type="entry name" value="Glutaredoxin"/>
    <property type="match status" value="1"/>
</dbReference>
<dbReference type="SFLD" id="SFLDG00358">
    <property type="entry name" value="Main_(cytGST)"/>
    <property type="match status" value="1"/>
</dbReference>
<name>A0A9P6EKN5_9AGAR</name>
<comment type="similarity">
    <text evidence="1">Belongs to the GST superfamily. Phi family.</text>
</comment>
<dbReference type="GO" id="GO:0005737">
    <property type="term" value="C:cytoplasm"/>
    <property type="evidence" value="ECO:0007669"/>
    <property type="project" value="TreeGrafter"/>
</dbReference>
<dbReference type="EC" id="2.5.1.18" evidence="2"/>
<dbReference type="PROSITE" id="PS50405">
    <property type="entry name" value="GST_CTER"/>
    <property type="match status" value="1"/>
</dbReference>
<dbReference type="AlphaFoldDB" id="A0A9P6EKN5"/>
<feature type="domain" description="GST C-terminal" evidence="6">
    <location>
        <begin position="92"/>
        <end position="221"/>
    </location>
</feature>
<reference evidence="7" key="1">
    <citation type="submission" date="2020-11" db="EMBL/GenBank/DDBJ databases">
        <authorList>
            <consortium name="DOE Joint Genome Institute"/>
            <person name="Ahrendt S."/>
            <person name="Riley R."/>
            <person name="Andreopoulos W."/>
            <person name="Labutti K."/>
            <person name="Pangilinan J."/>
            <person name="Ruiz-Duenas F.J."/>
            <person name="Barrasa J.M."/>
            <person name="Sanchez-Garcia M."/>
            <person name="Camarero S."/>
            <person name="Miyauchi S."/>
            <person name="Serrano A."/>
            <person name="Linde D."/>
            <person name="Babiker R."/>
            <person name="Drula E."/>
            <person name="Ayuso-Fernandez I."/>
            <person name="Pacheco R."/>
            <person name="Padilla G."/>
            <person name="Ferreira P."/>
            <person name="Barriuso J."/>
            <person name="Kellner H."/>
            <person name="Castanera R."/>
            <person name="Alfaro M."/>
            <person name="Ramirez L."/>
            <person name="Pisabarro A.G."/>
            <person name="Kuo A."/>
            <person name="Tritt A."/>
            <person name="Lipzen A."/>
            <person name="He G."/>
            <person name="Yan M."/>
            <person name="Ng V."/>
            <person name="Cullen D."/>
            <person name="Martin F."/>
            <person name="Rosso M.-N."/>
            <person name="Henrissat B."/>
            <person name="Hibbett D."/>
            <person name="Martinez A.T."/>
            <person name="Grigoriev I.V."/>
        </authorList>
    </citation>
    <scope>NUCLEOTIDE SEQUENCE</scope>
    <source>
        <strain evidence="7">CBS 506.95</strain>
    </source>
</reference>
<dbReference type="GO" id="GO:0043295">
    <property type="term" value="F:glutathione binding"/>
    <property type="evidence" value="ECO:0007669"/>
    <property type="project" value="TreeGrafter"/>
</dbReference>
<dbReference type="GO" id="GO:0004364">
    <property type="term" value="F:glutathione transferase activity"/>
    <property type="evidence" value="ECO:0007669"/>
    <property type="project" value="UniProtKB-EC"/>
</dbReference>
<dbReference type="SUPFAM" id="SSF52833">
    <property type="entry name" value="Thioredoxin-like"/>
    <property type="match status" value="1"/>
</dbReference>